<name>A0A560J0T7_9BRAD</name>
<reference evidence="3 4" key="1">
    <citation type="submission" date="2019-06" db="EMBL/GenBank/DDBJ databases">
        <title>Genomic Encyclopedia of Type Strains, Phase IV (KMG-V): Genome sequencing to study the core and pangenomes of soil and plant-associated prokaryotes.</title>
        <authorList>
            <person name="Whitman W."/>
        </authorList>
    </citation>
    <scope>NUCLEOTIDE SEQUENCE [LARGE SCALE GENOMIC DNA]</scope>
    <source>
        <strain evidence="3 4">BR 10556</strain>
    </source>
</reference>
<dbReference type="EMBL" id="VITW01000002">
    <property type="protein sequence ID" value="TWB80925.1"/>
    <property type="molecule type" value="Genomic_DNA"/>
</dbReference>
<dbReference type="Pfam" id="PF00106">
    <property type="entry name" value="adh_short"/>
    <property type="match status" value="1"/>
</dbReference>
<keyword evidence="2" id="KW-0560">Oxidoreductase</keyword>
<comment type="similarity">
    <text evidence="1">Belongs to the short-chain dehydrogenases/reductases (SDR) family.</text>
</comment>
<dbReference type="Proteomes" id="UP000315914">
    <property type="component" value="Unassembled WGS sequence"/>
</dbReference>
<evidence type="ECO:0000313" key="4">
    <source>
        <dbReference type="Proteomes" id="UP000315914"/>
    </source>
</evidence>
<evidence type="ECO:0000256" key="2">
    <source>
        <dbReference type="ARBA" id="ARBA00023002"/>
    </source>
</evidence>
<dbReference type="STRING" id="1399419.A5906_14175"/>
<sequence length="303" mass="32724">MRAACTISFGGRAGIPKLGRCRLAVASGSYIPRRRYVFAPAKIEEGEQVAIVFITGSADGLGRAAAETLLTEGHRVLLHVRSNDRIPAMGDIASRAAGIAIGDLSSAREVKSIADQVNAIGRMDAIIHNAGVYTERTRGSTIEGHPNTLAVNSLAPYMLTALIERPARLVYLSSSLHRGGEGSLSDLNWNKRPWDWARAYSESKLHVVALALALSRRWPHVLSHAVDPGWARTKMGGVDAPVDIDTGQRTQSWLAVSGESAAKVSGRYWRHLKQEAPANEATHPEFQARLIAEFARLTGVALP</sequence>
<dbReference type="InterPro" id="IPR036291">
    <property type="entry name" value="NAD(P)-bd_dom_sf"/>
</dbReference>
<proteinExistence type="inferred from homology"/>
<comment type="caution">
    <text evidence="3">The sequence shown here is derived from an EMBL/GenBank/DDBJ whole genome shotgun (WGS) entry which is preliminary data.</text>
</comment>
<accession>A0A560J0T7</accession>
<dbReference type="PRINTS" id="PR00081">
    <property type="entry name" value="GDHRDH"/>
</dbReference>
<keyword evidence="4" id="KW-1185">Reference proteome</keyword>
<dbReference type="GO" id="GO:0016491">
    <property type="term" value="F:oxidoreductase activity"/>
    <property type="evidence" value="ECO:0007669"/>
    <property type="project" value="UniProtKB-KW"/>
</dbReference>
<dbReference type="PANTHER" id="PTHR24320:SF274">
    <property type="entry name" value="CHAIN DEHYDROGENASE, PUTATIVE (AFU_ORTHOLOGUE AFUA_4G00440)-RELATED"/>
    <property type="match status" value="1"/>
</dbReference>
<dbReference type="PANTHER" id="PTHR24320">
    <property type="entry name" value="RETINOL DEHYDROGENASE"/>
    <property type="match status" value="1"/>
</dbReference>
<evidence type="ECO:0000313" key="3">
    <source>
        <dbReference type="EMBL" id="TWB80925.1"/>
    </source>
</evidence>
<dbReference type="AlphaFoldDB" id="A0A560J0T7"/>
<dbReference type="Gene3D" id="3.40.50.720">
    <property type="entry name" value="NAD(P)-binding Rossmann-like Domain"/>
    <property type="match status" value="1"/>
</dbReference>
<evidence type="ECO:0000256" key="1">
    <source>
        <dbReference type="ARBA" id="ARBA00006484"/>
    </source>
</evidence>
<protein>
    <submittedName>
        <fullName evidence="3">NAD(P)-dependent dehydrogenase (Short-subunit alcohol dehydrogenase family)</fullName>
    </submittedName>
</protein>
<organism evidence="3 4">
    <name type="scientific">Bradyrhizobium sacchari</name>
    <dbReference type="NCBI Taxonomy" id="1399419"/>
    <lineage>
        <taxon>Bacteria</taxon>
        <taxon>Pseudomonadati</taxon>
        <taxon>Pseudomonadota</taxon>
        <taxon>Alphaproteobacteria</taxon>
        <taxon>Hyphomicrobiales</taxon>
        <taxon>Nitrobacteraceae</taxon>
        <taxon>Bradyrhizobium</taxon>
    </lineage>
</organism>
<dbReference type="SUPFAM" id="SSF51735">
    <property type="entry name" value="NAD(P)-binding Rossmann-fold domains"/>
    <property type="match status" value="1"/>
</dbReference>
<dbReference type="InterPro" id="IPR002347">
    <property type="entry name" value="SDR_fam"/>
</dbReference>
<gene>
    <name evidence="3" type="ORF">FBZ95_102142</name>
</gene>